<dbReference type="Gene3D" id="3.40.309.10">
    <property type="entry name" value="Aldehyde Dehydrogenase, Chain A, domain 2"/>
    <property type="match status" value="1"/>
</dbReference>
<dbReference type="PANTHER" id="PTHR43353:SF5">
    <property type="entry name" value="SUCCINATE-SEMIALDEHYDE DEHYDROGENASE, MITOCHONDRIAL"/>
    <property type="match status" value="1"/>
</dbReference>
<dbReference type="RefSeq" id="WP_267151815.1">
    <property type="nucleotide sequence ID" value="NZ_JAPMLT010000005.1"/>
</dbReference>
<dbReference type="Gene3D" id="3.40.605.10">
    <property type="entry name" value="Aldehyde Dehydrogenase, Chain A, domain 1"/>
    <property type="match status" value="1"/>
</dbReference>
<sequence>MTTATTTGKLYINGEWIETESTFEVINPASGEVIGHVADATFEHAEQALAAASNAFKTWSKTQAHKRAMALYKWYELIMKNRDELAHLITAENGKPFPEARGEVVHSATFVQWYAEEAKRVYGDTVSSMEANKRITVLRQPVGVVAAITPWNFPADMVTRKIAPAIAAGCTVVLKPAEQTPLTSLRLVELAHEAGIPAGVINVLTTKDPVAVGTMITTDKRVAKVTFTGSTEVGKILYRNAADTIKRISFELGGHAPFIVFEDADIPAAVMGLINSKYRNAGQTCICTNRVYVHSSIAEAFAEEAAKAVAALKVGPGHEKGNEVGPVIEPEALAKVERHVADALEKGAKLLAGGKRWGEVGHFYEPTLLGGCTEDMLITNEETFGPVAPIMTFETEEEVLERANNSDYGLQAYVYTRDLGRAIRMQEGLEYGMVGVNDPVPSISVQTPFGGMKQSGVGREGGKYGLEGFLEYKYVSTAF</sequence>
<proteinExistence type="predicted"/>
<accession>A0ABT3X0X4</accession>
<dbReference type="InterPro" id="IPR016160">
    <property type="entry name" value="Ald_DH_CS_CYS"/>
</dbReference>
<dbReference type="InterPro" id="IPR016162">
    <property type="entry name" value="Ald_DH_N"/>
</dbReference>
<evidence type="ECO:0000313" key="4">
    <source>
        <dbReference type="Proteomes" id="UP001208017"/>
    </source>
</evidence>
<dbReference type="PROSITE" id="PS00070">
    <property type="entry name" value="ALDEHYDE_DEHYDR_CYS"/>
    <property type="match status" value="1"/>
</dbReference>
<dbReference type="InterPro" id="IPR016161">
    <property type="entry name" value="Ald_DH/histidinol_DH"/>
</dbReference>
<dbReference type="InterPro" id="IPR015590">
    <property type="entry name" value="Aldehyde_DH_dom"/>
</dbReference>
<name>A0ABT3X0X4_9BACL</name>
<reference evidence="3 4" key="1">
    <citation type="submission" date="2022-11" db="EMBL/GenBank/DDBJ databases">
        <title>Study of microbial diversity in lake waters.</title>
        <authorList>
            <person name="Zhang J."/>
        </authorList>
    </citation>
    <scope>NUCLEOTIDE SEQUENCE [LARGE SCALE GENOMIC DNA]</scope>
    <source>
        <strain evidence="3 4">DT12</strain>
    </source>
</reference>
<evidence type="ECO:0000256" key="1">
    <source>
        <dbReference type="ARBA" id="ARBA00023002"/>
    </source>
</evidence>
<feature type="domain" description="Aldehyde dehydrogenase" evidence="2">
    <location>
        <begin position="16"/>
        <end position="475"/>
    </location>
</feature>
<dbReference type="InterPro" id="IPR050740">
    <property type="entry name" value="Aldehyde_DH_Superfamily"/>
</dbReference>
<dbReference type="Pfam" id="PF00171">
    <property type="entry name" value="Aldedh"/>
    <property type="match status" value="1"/>
</dbReference>
<dbReference type="PANTHER" id="PTHR43353">
    <property type="entry name" value="SUCCINATE-SEMIALDEHYDE DEHYDROGENASE, MITOCHONDRIAL"/>
    <property type="match status" value="1"/>
</dbReference>
<keyword evidence="4" id="KW-1185">Reference proteome</keyword>
<dbReference type="SUPFAM" id="SSF53720">
    <property type="entry name" value="ALDH-like"/>
    <property type="match status" value="1"/>
</dbReference>
<dbReference type="InterPro" id="IPR016163">
    <property type="entry name" value="Ald_DH_C"/>
</dbReference>
<evidence type="ECO:0000313" key="3">
    <source>
        <dbReference type="EMBL" id="MCX7570564.1"/>
    </source>
</evidence>
<protein>
    <submittedName>
        <fullName evidence="3">NAD-dependent succinate-semialdehyde dehydrogenase</fullName>
    </submittedName>
</protein>
<comment type="caution">
    <text evidence="3">The sequence shown here is derived from an EMBL/GenBank/DDBJ whole genome shotgun (WGS) entry which is preliminary data.</text>
</comment>
<keyword evidence="1" id="KW-0560">Oxidoreductase</keyword>
<gene>
    <name evidence="3" type="ORF">OS242_11375</name>
</gene>
<dbReference type="CDD" id="cd07103">
    <property type="entry name" value="ALDH_F5_SSADH_GabD"/>
    <property type="match status" value="1"/>
</dbReference>
<dbReference type="Proteomes" id="UP001208017">
    <property type="component" value="Unassembled WGS sequence"/>
</dbReference>
<evidence type="ECO:0000259" key="2">
    <source>
        <dbReference type="Pfam" id="PF00171"/>
    </source>
</evidence>
<organism evidence="3 4">
    <name type="scientific">Tumebacillus lacus</name>
    <dbReference type="NCBI Taxonomy" id="2995335"/>
    <lineage>
        <taxon>Bacteria</taxon>
        <taxon>Bacillati</taxon>
        <taxon>Bacillota</taxon>
        <taxon>Bacilli</taxon>
        <taxon>Bacillales</taxon>
        <taxon>Alicyclobacillaceae</taxon>
        <taxon>Tumebacillus</taxon>
    </lineage>
</organism>
<dbReference type="EMBL" id="JAPMLT010000005">
    <property type="protein sequence ID" value="MCX7570564.1"/>
    <property type="molecule type" value="Genomic_DNA"/>
</dbReference>